<accession>A0ABN7VCW5</accession>
<gene>
    <name evidence="1" type="ORF">GMARGA_LOCUS17213</name>
</gene>
<proteinExistence type="predicted"/>
<name>A0ABN7VCW5_GIGMA</name>
<feature type="non-terminal residue" evidence="1">
    <location>
        <position position="1"/>
    </location>
</feature>
<keyword evidence="2" id="KW-1185">Reference proteome</keyword>
<organism evidence="1 2">
    <name type="scientific">Gigaspora margarita</name>
    <dbReference type="NCBI Taxonomy" id="4874"/>
    <lineage>
        <taxon>Eukaryota</taxon>
        <taxon>Fungi</taxon>
        <taxon>Fungi incertae sedis</taxon>
        <taxon>Mucoromycota</taxon>
        <taxon>Glomeromycotina</taxon>
        <taxon>Glomeromycetes</taxon>
        <taxon>Diversisporales</taxon>
        <taxon>Gigasporaceae</taxon>
        <taxon>Gigaspora</taxon>
    </lineage>
</organism>
<comment type="caution">
    <text evidence="1">The sequence shown here is derived from an EMBL/GenBank/DDBJ whole genome shotgun (WGS) entry which is preliminary data.</text>
</comment>
<sequence length="209" mass="23790">NALCVSIPKSENIKHIPKILFKNLPVIKYIKNTDMGQKGVFKLNSTFGGLCEVMVQVAECKSKGKGLQNITYSIQFSDFLTVLASTSPQTYRIFQANLQSKSEWYLNDPSICYENMVHFRKILDNLKYNGPIAASSDNTKVEAKLRYCSHFGAILGSTRALKDTYISILEEIEKLVSDIQEHNQIGKNVRAYVLQISIPLYIFKYEEQF</sequence>
<evidence type="ECO:0000313" key="2">
    <source>
        <dbReference type="Proteomes" id="UP000789901"/>
    </source>
</evidence>
<evidence type="ECO:0000313" key="1">
    <source>
        <dbReference type="EMBL" id="CAG8758626.1"/>
    </source>
</evidence>
<protein>
    <submittedName>
        <fullName evidence="1">10707_t:CDS:1</fullName>
    </submittedName>
</protein>
<dbReference type="EMBL" id="CAJVQB010012893">
    <property type="protein sequence ID" value="CAG8758626.1"/>
    <property type="molecule type" value="Genomic_DNA"/>
</dbReference>
<reference evidence="1 2" key="1">
    <citation type="submission" date="2021-06" db="EMBL/GenBank/DDBJ databases">
        <authorList>
            <person name="Kallberg Y."/>
            <person name="Tangrot J."/>
            <person name="Rosling A."/>
        </authorList>
    </citation>
    <scope>NUCLEOTIDE SEQUENCE [LARGE SCALE GENOMIC DNA]</scope>
    <source>
        <strain evidence="1 2">120-4 pot B 10/14</strain>
    </source>
</reference>
<dbReference type="Proteomes" id="UP000789901">
    <property type="component" value="Unassembled WGS sequence"/>
</dbReference>